<reference evidence="1 2" key="2">
    <citation type="journal article" date="2017" name="Nature">
        <title>The Apostasia genome and the evolution of orchids.</title>
        <authorList>
            <person name="Zhang G.Q."/>
            <person name="Liu K.W."/>
            <person name="Li Z."/>
            <person name="Lohaus R."/>
            <person name="Hsiao Y.Y."/>
            <person name="Niu S.C."/>
            <person name="Wang J.Y."/>
            <person name="Lin Y.C."/>
            <person name="Xu Q."/>
            <person name="Chen L.J."/>
            <person name="Yoshida K."/>
            <person name="Fujiwara S."/>
            <person name="Wang Z.W."/>
            <person name="Zhang Y.Q."/>
            <person name="Mitsuda N."/>
            <person name="Wang M."/>
            <person name="Liu G.H."/>
            <person name="Pecoraro L."/>
            <person name="Huang H.X."/>
            <person name="Xiao X.J."/>
            <person name="Lin M."/>
            <person name="Wu X.Y."/>
            <person name="Wu W.L."/>
            <person name="Chen Y.Y."/>
            <person name="Chang S.B."/>
            <person name="Sakamoto S."/>
            <person name="Ohme-Takagi M."/>
            <person name="Yagi M."/>
            <person name="Zeng S.J."/>
            <person name="Shen C.Y."/>
            <person name="Yeh C.M."/>
            <person name="Luo Y.B."/>
            <person name="Tsai W.C."/>
            <person name="Van de Peer Y."/>
            <person name="Liu Z.J."/>
        </authorList>
    </citation>
    <scope>NUCLEOTIDE SEQUENCE [LARGE SCALE GENOMIC DNA]</scope>
    <source>
        <tissue evidence="1">The whole plant</tissue>
    </source>
</reference>
<name>A0A2I0VSQ7_9ASPA</name>
<proteinExistence type="predicted"/>
<keyword evidence="2" id="KW-1185">Reference proteome</keyword>
<dbReference type="AlphaFoldDB" id="A0A2I0VSQ7"/>
<reference evidence="1 2" key="1">
    <citation type="journal article" date="2016" name="Sci. Rep.">
        <title>The Dendrobium catenatum Lindl. genome sequence provides insights into polysaccharide synthase, floral development and adaptive evolution.</title>
        <authorList>
            <person name="Zhang G.Q."/>
            <person name="Xu Q."/>
            <person name="Bian C."/>
            <person name="Tsai W.C."/>
            <person name="Yeh C.M."/>
            <person name="Liu K.W."/>
            <person name="Yoshida K."/>
            <person name="Zhang L.S."/>
            <person name="Chang S.B."/>
            <person name="Chen F."/>
            <person name="Shi Y."/>
            <person name="Su Y.Y."/>
            <person name="Zhang Y.Q."/>
            <person name="Chen L.J."/>
            <person name="Yin Y."/>
            <person name="Lin M."/>
            <person name="Huang H."/>
            <person name="Deng H."/>
            <person name="Wang Z.W."/>
            <person name="Zhu S.L."/>
            <person name="Zhao X."/>
            <person name="Deng C."/>
            <person name="Niu S.C."/>
            <person name="Huang J."/>
            <person name="Wang M."/>
            <person name="Liu G.H."/>
            <person name="Yang H.J."/>
            <person name="Xiao X.J."/>
            <person name="Hsiao Y.Y."/>
            <person name="Wu W.L."/>
            <person name="Chen Y.Y."/>
            <person name="Mitsuda N."/>
            <person name="Ohme-Takagi M."/>
            <person name="Luo Y.B."/>
            <person name="Van de Peer Y."/>
            <person name="Liu Z.J."/>
        </authorList>
    </citation>
    <scope>NUCLEOTIDE SEQUENCE [LARGE SCALE GENOMIC DNA]</scope>
    <source>
        <tissue evidence="1">The whole plant</tissue>
    </source>
</reference>
<sequence length="121" mass="12960">MDEGGRSSKDDRNTKNLLSTASPIMLDSKGRFSFKRISPLQILESLLVIREGDLNARQKPLPISGKGKEIISSLNDKPNPLSAIISGANGKEASSSGGSFAEILKKDIDLITSSKMDNSNV</sequence>
<protein>
    <submittedName>
        <fullName evidence="1">Uncharacterized protein</fullName>
    </submittedName>
</protein>
<dbReference type="Proteomes" id="UP000233837">
    <property type="component" value="Unassembled WGS sequence"/>
</dbReference>
<dbReference type="EMBL" id="KZ503270">
    <property type="protein sequence ID" value="PKU66439.1"/>
    <property type="molecule type" value="Genomic_DNA"/>
</dbReference>
<evidence type="ECO:0000313" key="2">
    <source>
        <dbReference type="Proteomes" id="UP000233837"/>
    </source>
</evidence>
<evidence type="ECO:0000313" key="1">
    <source>
        <dbReference type="EMBL" id="PKU66439.1"/>
    </source>
</evidence>
<gene>
    <name evidence="1" type="ORF">MA16_Dca009682</name>
</gene>
<accession>A0A2I0VSQ7</accession>
<organism evidence="1 2">
    <name type="scientific">Dendrobium catenatum</name>
    <dbReference type="NCBI Taxonomy" id="906689"/>
    <lineage>
        <taxon>Eukaryota</taxon>
        <taxon>Viridiplantae</taxon>
        <taxon>Streptophyta</taxon>
        <taxon>Embryophyta</taxon>
        <taxon>Tracheophyta</taxon>
        <taxon>Spermatophyta</taxon>
        <taxon>Magnoliopsida</taxon>
        <taxon>Liliopsida</taxon>
        <taxon>Asparagales</taxon>
        <taxon>Orchidaceae</taxon>
        <taxon>Epidendroideae</taxon>
        <taxon>Malaxideae</taxon>
        <taxon>Dendrobiinae</taxon>
        <taxon>Dendrobium</taxon>
    </lineage>
</organism>